<evidence type="ECO:0000313" key="1">
    <source>
        <dbReference type="EMBL" id="ACB51640.1"/>
    </source>
</evidence>
<gene>
    <name evidence="1" type="ordered locus">cce_2290</name>
</gene>
<evidence type="ECO:0000313" key="2">
    <source>
        <dbReference type="Proteomes" id="UP000001203"/>
    </source>
</evidence>
<keyword evidence="2" id="KW-1185">Reference proteome</keyword>
<reference evidence="1 2" key="1">
    <citation type="journal article" date="2008" name="Proc. Natl. Acad. Sci. U.S.A.">
        <title>The genome of Cyanothece 51142, a unicellular diazotrophic cyanobacterium important in the marine nitrogen cycle.</title>
        <authorList>
            <person name="Welsh E.A."/>
            <person name="Liberton M."/>
            <person name="Stoeckel J."/>
            <person name="Loh T."/>
            <person name="Elvitigala T."/>
            <person name="Wang C."/>
            <person name="Wollam A."/>
            <person name="Fulton R.S."/>
            <person name="Clifton S.W."/>
            <person name="Jacobs J.M."/>
            <person name="Aurora R."/>
            <person name="Ghosh B.K."/>
            <person name="Sherman L.A."/>
            <person name="Smith R.D."/>
            <person name="Wilson R.K."/>
            <person name="Pakrasi H.B."/>
        </authorList>
    </citation>
    <scope>NUCLEOTIDE SEQUENCE [LARGE SCALE GENOMIC DNA]</scope>
    <source>
        <strain evidence="2">ATCC 51142 / BH68</strain>
    </source>
</reference>
<sequence length="41" mass="4831">MVFDVTDISFFLGIKNKEKKNLLTNFCISIKLMEHLQRITT</sequence>
<protein>
    <submittedName>
        <fullName evidence="1">Uncharacterized protein</fullName>
    </submittedName>
</protein>
<organism evidence="1 2">
    <name type="scientific">Crocosphaera subtropica (strain ATCC 51142 / BH68)</name>
    <name type="common">Cyanothece sp. (strain ATCC 51142)</name>
    <dbReference type="NCBI Taxonomy" id="43989"/>
    <lineage>
        <taxon>Bacteria</taxon>
        <taxon>Bacillati</taxon>
        <taxon>Cyanobacteriota</taxon>
        <taxon>Cyanophyceae</taxon>
        <taxon>Oscillatoriophycideae</taxon>
        <taxon>Chroococcales</taxon>
        <taxon>Aphanothecaceae</taxon>
        <taxon>Crocosphaera</taxon>
        <taxon>Crocosphaera subtropica</taxon>
    </lineage>
</organism>
<dbReference type="STRING" id="43989.cce_2290"/>
<dbReference type="AlphaFoldDB" id="B1WPS0"/>
<dbReference type="KEGG" id="cyt:cce_2290"/>
<name>B1WPS0_CROS5</name>
<dbReference type="HOGENOM" id="CLU_3268856_0_0_3"/>
<proteinExistence type="predicted"/>
<dbReference type="Proteomes" id="UP000001203">
    <property type="component" value="Chromosome circular"/>
</dbReference>
<accession>B1WPS0</accession>
<dbReference type="EMBL" id="CP000806">
    <property type="protein sequence ID" value="ACB51640.1"/>
    <property type="molecule type" value="Genomic_DNA"/>
</dbReference>